<reference evidence="3 4" key="1">
    <citation type="submission" date="2017-11" db="EMBL/GenBank/DDBJ databases">
        <title>Evolution of Phototrophy in the Chloroflexi Phylum Driven by Horizontal Gene Transfer.</title>
        <authorList>
            <person name="Ward L.M."/>
            <person name="Hemp J."/>
            <person name="Shih P.M."/>
            <person name="Mcglynn S.E."/>
            <person name="Fischer W."/>
        </authorList>
    </citation>
    <scope>NUCLEOTIDE SEQUENCE [LARGE SCALE GENOMIC DNA]</scope>
    <source>
        <strain evidence="3">JP3_7</strain>
    </source>
</reference>
<protein>
    <recommendedName>
        <fullName evidence="2">Thiaminase-2/PQQC domain-containing protein</fullName>
    </recommendedName>
</protein>
<dbReference type="Gene3D" id="1.20.910.10">
    <property type="entry name" value="Heme oxygenase-like"/>
    <property type="match status" value="1"/>
</dbReference>
<dbReference type="Proteomes" id="UP000230790">
    <property type="component" value="Unassembled WGS sequence"/>
</dbReference>
<comment type="caution">
    <text evidence="3">The sequence shown here is derived from an EMBL/GenBank/DDBJ whole genome shotgun (WGS) entry which is preliminary data.</text>
</comment>
<feature type="domain" description="Thiaminase-2/PQQC" evidence="2">
    <location>
        <begin position="20"/>
        <end position="142"/>
    </location>
</feature>
<gene>
    <name evidence="3" type="ORF">CUN48_00435</name>
</gene>
<dbReference type="AlphaFoldDB" id="A0A2M8QGN7"/>
<dbReference type="EMBL" id="PGTN01000002">
    <property type="protein sequence ID" value="PJF48970.1"/>
    <property type="molecule type" value="Genomic_DNA"/>
</dbReference>
<evidence type="ECO:0000259" key="2">
    <source>
        <dbReference type="Pfam" id="PF03070"/>
    </source>
</evidence>
<evidence type="ECO:0000313" key="4">
    <source>
        <dbReference type="Proteomes" id="UP000230790"/>
    </source>
</evidence>
<proteinExistence type="predicted"/>
<dbReference type="InterPro" id="IPR016084">
    <property type="entry name" value="Haem_Oase-like_multi-hlx"/>
</dbReference>
<accession>A0A2M8QGN7</accession>
<comment type="pathway">
    <text evidence="1">Cofactor biosynthesis; thiamine diphosphate biosynthesis.</text>
</comment>
<sequence length="250" mass="28497">MTEQLVIQDSARLLQDLNRELQPLLQRIVTHRYVQALEEGRVPREALKTLATQQYHIVSHGLQNIALLLARYGHQPSRKKLNEFLQAEFAVCEAVLTFAEALGLSEVDLQAGPMLLEAMMFSYYETFMCLYGSDADLITAFYFDAKVWIANAMRVSRALQMHYGLSREAVRFFEMYANYQPKDEEVLPYIQSALERGAALGDCPGCKPDTLNLQAALDRGVTAQQIRESTRLLLESEWHFWEAMAKVAEV</sequence>
<evidence type="ECO:0000313" key="3">
    <source>
        <dbReference type="EMBL" id="PJF48970.1"/>
    </source>
</evidence>
<name>A0A2M8QGN7_9CHLR</name>
<organism evidence="3 4">
    <name type="scientific">Candidatus Thermofonsia Clade 3 bacterium</name>
    <dbReference type="NCBI Taxonomy" id="2364212"/>
    <lineage>
        <taxon>Bacteria</taxon>
        <taxon>Bacillati</taxon>
        <taxon>Chloroflexota</taxon>
        <taxon>Candidatus Thermofontia</taxon>
        <taxon>Candidatus Thermofonsia Clade 3</taxon>
    </lineage>
</organism>
<dbReference type="SUPFAM" id="SSF48613">
    <property type="entry name" value="Heme oxygenase-like"/>
    <property type="match status" value="1"/>
</dbReference>
<dbReference type="Pfam" id="PF03070">
    <property type="entry name" value="TENA_THI-4"/>
    <property type="match status" value="1"/>
</dbReference>
<dbReference type="InterPro" id="IPR004305">
    <property type="entry name" value="Thiaminase-2/PQQC"/>
</dbReference>
<evidence type="ECO:0000256" key="1">
    <source>
        <dbReference type="ARBA" id="ARBA00004948"/>
    </source>
</evidence>